<accession>A0ABY9Y512</accession>
<name>A0ABY9Y512_9FLAO</name>
<dbReference type="InterPro" id="IPR007698">
    <property type="entry name" value="AlaDH/PNT_NAD(H)-bd"/>
</dbReference>
<dbReference type="SMART" id="SM01002">
    <property type="entry name" value="AlaDh_PNT_C"/>
    <property type="match status" value="1"/>
</dbReference>
<gene>
    <name evidence="4" type="ORF">RHP49_02625</name>
</gene>
<organism evidence="4 5">
    <name type="scientific">Thalassobellus suaedae</name>
    <dbReference type="NCBI Taxonomy" id="3074124"/>
    <lineage>
        <taxon>Bacteria</taxon>
        <taxon>Pseudomonadati</taxon>
        <taxon>Bacteroidota</taxon>
        <taxon>Flavobacteriia</taxon>
        <taxon>Flavobacteriales</taxon>
        <taxon>Flavobacteriaceae</taxon>
        <taxon>Thalassobellus</taxon>
    </lineage>
</organism>
<dbReference type="SUPFAM" id="SSF52283">
    <property type="entry name" value="Formate/glycerate dehydrogenase catalytic domain-like"/>
    <property type="match status" value="1"/>
</dbReference>
<keyword evidence="5" id="KW-1185">Reference proteome</keyword>
<dbReference type="InterPro" id="IPR007886">
    <property type="entry name" value="AlaDH/PNT_N"/>
</dbReference>
<feature type="domain" description="Alanine dehydrogenase/pyridine nucleotide transhydrogenase N-terminal" evidence="3">
    <location>
        <begin position="7"/>
        <end position="133"/>
    </location>
</feature>
<dbReference type="EMBL" id="CP134536">
    <property type="protein sequence ID" value="WNH13156.1"/>
    <property type="molecule type" value="Genomic_DNA"/>
</dbReference>
<dbReference type="CDD" id="cd12181">
    <property type="entry name" value="ceo_syn"/>
    <property type="match status" value="1"/>
</dbReference>
<dbReference type="Proteomes" id="UP001303407">
    <property type="component" value="Chromosome"/>
</dbReference>
<dbReference type="PANTHER" id="PTHR42795">
    <property type="entry name" value="ALANINE DEHYDROGENASE"/>
    <property type="match status" value="1"/>
</dbReference>
<sequence length="383" mass="43373">MILLSMGVIGTSKKQDERRVPIHPEHLNRLPDNIRKQLIFEKGYGKPFNISDETIKKQTGGIASRKDILSNIGSAIIAKPILSDLEELKEGGTIWGYSHCAQQKDITQIAIDKKLTLIAFEDMYVWTPNGQMGRHTFYKNNEMAGYCAVIHALQLKGIDGHYGNQRKVIIFSFGAVSRGAIYALKAHGFRDITICIQRPDHEVREEVLNVNYTRIKKGKDNEPRLIVVEHDGTERPLLDLINESEIIINGTYQDTDDPIDYVIESEKSSLKSGTLIIDVSCDEGMGFYFAKPTTFKNPIIAVDNIDYYAVDHTPSYYWESASRSISAALLVHVPSVISGRDKWYENDTIKNAININKGIIVKNNILRFQNRETGYPHLEKQLF</sequence>
<evidence type="ECO:0000313" key="5">
    <source>
        <dbReference type="Proteomes" id="UP001303407"/>
    </source>
</evidence>
<proteinExistence type="predicted"/>
<dbReference type="SUPFAM" id="SSF51735">
    <property type="entry name" value="NAD(P)-binding Rossmann-fold domains"/>
    <property type="match status" value="1"/>
</dbReference>
<dbReference type="PANTHER" id="PTHR42795:SF1">
    <property type="entry name" value="ALANINE DEHYDROGENASE"/>
    <property type="match status" value="1"/>
</dbReference>
<reference evidence="4 5" key="1">
    <citation type="submission" date="2023-09" db="EMBL/GenBank/DDBJ databases">
        <title>Thalassobella suaedae gen. nov., sp. nov., a marine bacterium of the family Flavobacteriaceae isolated from a halophyte Suaeda japonica.</title>
        <authorList>
            <person name="Lee S.Y."/>
            <person name="Hwang C.Y."/>
        </authorList>
    </citation>
    <scope>NUCLEOTIDE SEQUENCE [LARGE SCALE GENOMIC DNA]</scope>
    <source>
        <strain evidence="4 5">HL-DH10</strain>
    </source>
</reference>
<dbReference type="RefSeq" id="WP_415863134.1">
    <property type="nucleotide sequence ID" value="NZ_CP134536.1"/>
</dbReference>
<dbReference type="Pfam" id="PF01262">
    <property type="entry name" value="AlaDh_PNT_C"/>
    <property type="match status" value="1"/>
</dbReference>
<evidence type="ECO:0000259" key="2">
    <source>
        <dbReference type="SMART" id="SM01002"/>
    </source>
</evidence>
<keyword evidence="1" id="KW-0560">Oxidoreductase</keyword>
<dbReference type="Pfam" id="PF05222">
    <property type="entry name" value="AlaDh_PNT_N"/>
    <property type="match status" value="1"/>
</dbReference>
<feature type="domain" description="Alanine dehydrogenase/pyridine nucleotide transhydrogenase NAD(H)-binding" evidence="2">
    <location>
        <begin position="152"/>
        <end position="309"/>
    </location>
</feature>
<evidence type="ECO:0000256" key="1">
    <source>
        <dbReference type="ARBA" id="ARBA00023002"/>
    </source>
</evidence>
<evidence type="ECO:0000313" key="4">
    <source>
        <dbReference type="EMBL" id="WNH13156.1"/>
    </source>
</evidence>
<dbReference type="InterPro" id="IPR036291">
    <property type="entry name" value="NAD(P)-bd_dom_sf"/>
</dbReference>
<dbReference type="Gene3D" id="3.40.50.720">
    <property type="entry name" value="NAD(P)-binding Rossmann-like Domain"/>
    <property type="match status" value="2"/>
</dbReference>
<evidence type="ECO:0000259" key="3">
    <source>
        <dbReference type="SMART" id="SM01003"/>
    </source>
</evidence>
<dbReference type="InterPro" id="IPR046951">
    <property type="entry name" value="CEOS"/>
</dbReference>
<protein>
    <submittedName>
        <fullName evidence="4">N(5)-(Carboxyethyl)ornithine synthase</fullName>
    </submittedName>
</protein>
<dbReference type="SMART" id="SM01003">
    <property type="entry name" value="AlaDh_PNT_N"/>
    <property type="match status" value="1"/>
</dbReference>